<dbReference type="Proteomes" id="UP000321234">
    <property type="component" value="Unassembled WGS sequence"/>
</dbReference>
<accession>A0A5C8ZBY6</accession>
<dbReference type="OrthoDB" id="3542908at2"/>
<feature type="transmembrane region" description="Helical" evidence="1">
    <location>
        <begin position="12"/>
        <end position="35"/>
    </location>
</feature>
<name>A0A5C8ZBY6_9ACTN</name>
<organism evidence="2 3">
    <name type="scientific">Quadrisphaera setariae</name>
    <dbReference type="NCBI Taxonomy" id="2593304"/>
    <lineage>
        <taxon>Bacteria</taxon>
        <taxon>Bacillati</taxon>
        <taxon>Actinomycetota</taxon>
        <taxon>Actinomycetes</taxon>
        <taxon>Kineosporiales</taxon>
        <taxon>Kineosporiaceae</taxon>
        <taxon>Quadrisphaera</taxon>
    </lineage>
</organism>
<keyword evidence="1" id="KW-0472">Membrane</keyword>
<reference evidence="2 3" key="1">
    <citation type="submission" date="2019-07" db="EMBL/GenBank/DDBJ databases">
        <title>Quadrisphaera sp. strain DD2A genome sequencing and assembly.</title>
        <authorList>
            <person name="Kim I."/>
        </authorList>
    </citation>
    <scope>NUCLEOTIDE SEQUENCE [LARGE SCALE GENOMIC DNA]</scope>
    <source>
        <strain evidence="2 3">DD2A</strain>
    </source>
</reference>
<keyword evidence="1" id="KW-1133">Transmembrane helix</keyword>
<keyword evidence="3" id="KW-1185">Reference proteome</keyword>
<sequence length="148" mass="15474">MQAARPQDPYRAMLKGGSLPAAVVAVVAVVVFWVVQGGLGASGAVTAALLVGVTFAASTLVLQKVRHLEPVIVLGIAMVGYMTVVLLLGLFLILFRDATWLSPIAFAISACAVSLAWTVGQVVAFTRVRTLLFDEQPAPDSADPSSPR</sequence>
<dbReference type="EMBL" id="VKAC01000009">
    <property type="protein sequence ID" value="TXR55297.1"/>
    <property type="molecule type" value="Genomic_DNA"/>
</dbReference>
<evidence type="ECO:0000313" key="2">
    <source>
        <dbReference type="EMBL" id="TXR55297.1"/>
    </source>
</evidence>
<feature type="transmembrane region" description="Helical" evidence="1">
    <location>
        <begin position="71"/>
        <end position="94"/>
    </location>
</feature>
<feature type="transmembrane region" description="Helical" evidence="1">
    <location>
        <begin position="41"/>
        <end position="62"/>
    </location>
</feature>
<comment type="caution">
    <text evidence="2">The sequence shown here is derived from an EMBL/GenBank/DDBJ whole genome shotgun (WGS) entry which is preliminary data.</text>
</comment>
<dbReference type="AlphaFoldDB" id="A0A5C8ZBY6"/>
<keyword evidence="1" id="KW-0812">Transmembrane</keyword>
<dbReference type="RefSeq" id="WP_147927303.1">
    <property type="nucleotide sequence ID" value="NZ_VKAC01000009.1"/>
</dbReference>
<evidence type="ECO:0000256" key="1">
    <source>
        <dbReference type="SAM" id="Phobius"/>
    </source>
</evidence>
<evidence type="ECO:0000313" key="3">
    <source>
        <dbReference type="Proteomes" id="UP000321234"/>
    </source>
</evidence>
<proteinExistence type="predicted"/>
<evidence type="ECO:0008006" key="4">
    <source>
        <dbReference type="Google" id="ProtNLM"/>
    </source>
</evidence>
<protein>
    <recommendedName>
        <fullName evidence="4">ATP synthase protein I</fullName>
    </recommendedName>
</protein>
<feature type="transmembrane region" description="Helical" evidence="1">
    <location>
        <begin position="100"/>
        <end position="119"/>
    </location>
</feature>
<gene>
    <name evidence="2" type="ORF">FMM08_15640</name>
</gene>